<keyword evidence="4 7" id="KW-0808">Transferase</keyword>
<evidence type="ECO:0000256" key="4">
    <source>
        <dbReference type="ARBA" id="ARBA00022679"/>
    </source>
</evidence>
<proteinExistence type="inferred from homology"/>
<accession>A0A2J8L293</accession>
<feature type="non-terminal residue" evidence="8">
    <location>
        <position position="268"/>
    </location>
</feature>
<comment type="caution">
    <text evidence="8">The sequence shown here is derived from an EMBL/GenBank/DDBJ whole genome shotgun (WGS) entry which is preliminary data.</text>
</comment>
<evidence type="ECO:0000256" key="3">
    <source>
        <dbReference type="ARBA" id="ARBA00022603"/>
    </source>
</evidence>
<name>A0A2J8L293_PANTR</name>
<dbReference type="GO" id="GO:0035243">
    <property type="term" value="F:protein-arginine omega-N symmetric methyltransferase activity"/>
    <property type="evidence" value="ECO:0007669"/>
    <property type="project" value="UniProtKB-EC"/>
</dbReference>
<evidence type="ECO:0000256" key="2">
    <source>
        <dbReference type="ARBA" id="ARBA00005891"/>
    </source>
</evidence>
<comment type="similarity">
    <text evidence="2 7">Belongs to the NDUFAF7 family.</text>
</comment>
<dbReference type="GO" id="GO:0005739">
    <property type="term" value="C:mitochondrion"/>
    <property type="evidence" value="ECO:0007669"/>
    <property type="project" value="UniProtKB-SubCell"/>
</dbReference>
<organism evidence="8 9">
    <name type="scientific">Pan troglodytes</name>
    <name type="common">Chimpanzee</name>
    <dbReference type="NCBI Taxonomy" id="9598"/>
    <lineage>
        <taxon>Eukaryota</taxon>
        <taxon>Metazoa</taxon>
        <taxon>Chordata</taxon>
        <taxon>Craniata</taxon>
        <taxon>Vertebrata</taxon>
        <taxon>Euteleostomi</taxon>
        <taxon>Mammalia</taxon>
        <taxon>Eutheria</taxon>
        <taxon>Euarchontoglires</taxon>
        <taxon>Primates</taxon>
        <taxon>Haplorrhini</taxon>
        <taxon>Catarrhini</taxon>
        <taxon>Hominidae</taxon>
        <taxon>Pan</taxon>
    </lineage>
</organism>
<dbReference type="Proteomes" id="UP000236370">
    <property type="component" value="Unassembled WGS sequence"/>
</dbReference>
<comment type="function">
    <text evidence="7">Arginine methyltransferase involved in the assembly or stability of mitochondrial NADH:ubiquinone oxidoreductase complex (complex I).</text>
</comment>
<comment type="subcellular location">
    <subcellularLocation>
        <location evidence="1 7">Mitochondrion</location>
    </subcellularLocation>
</comment>
<keyword evidence="5 7" id="KW-0496">Mitochondrion</keyword>
<evidence type="ECO:0000256" key="7">
    <source>
        <dbReference type="RuleBase" id="RU364114"/>
    </source>
</evidence>
<evidence type="ECO:0000313" key="9">
    <source>
        <dbReference type="Proteomes" id="UP000236370"/>
    </source>
</evidence>
<evidence type="ECO:0000256" key="6">
    <source>
        <dbReference type="ARBA" id="ARBA00048612"/>
    </source>
</evidence>
<comment type="catalytic activity">
    <reaction evidence="6 7">
        <text>L-arginyl-[protein] + 2 S-adenosyl-L-methionine = N(omega),N(omega)'-dimethyl-L-arginyl-[protein] + 2 S-adenosyl-L-homocysteine + 2 H(+)</text>
        <dbReference type="Rhea" id="RHEA:48108"/>
        <dbReference type="Rhea" id="RHEA-COMP:10532"/>
        <dbReference type="Rhea" id="RHEA-COMP:11992"/>
        <dbReference type="ChEBI" id="CHEBI:15378"/>
        <dbReference type="ChEBI" id="CHEBI:29965"/>
        <dbReference type="ChEBI" id="CHEBI:57856"/>
        <dbReference type="ChEBI" id="CHEBI:59789"/>
        <dbReference type="ChEBI" id="CHEBI:88221"/>
        <dbReference type="EC" id="2.1.1.320"/>
    </reaction>
</comment>
<protein>
    <recommendedName>
        <fullName evidence="7">Protein arginine methyltransferase NDUFAF7</fullName>
        <ecNumber evidence="7">2.1.1.320</ecNumber>
    </recommendedName>
</protein>
<dbReference type="PANTHER" id="PTHR12049:SF7">
    <property type="entry name" value="PROTEIN ARGININE METHYLTRANSFERASE NDUFAF7, MITOCHONDRIAL"/>
    <property type="match status" value="1"/>
</dbReference>
<keyword evidence="3 7" id="KW-0489">Methyltransferase</keyword>
<reference evidence="8 9" key="1">
    <citation type="submission" date="2017-12" db="EMBL/GenBank/DDBJ databases">
        <title>High-resolution comparative analysis of great ape genomes.</title>
        <authorList>
            <person name="Pollen A."/>
            <person name="Hastie A."/>
            <person name="Hormozdiari F."/>
            <person name="Dougherty M."/>
            <person name="Liu R."/>
            <person name="Chaisson M."/>
            <person name="Hoppe E."/>
            <person name="Hill C."/>
            <person name="Pang A."/>
            <person name="Hillier L."/>
            <person name="Baker C."/>
            <person name="Armstrong J."/>
            <person name="Shendure J."/>
            <person name="Paten B."/>
            <person name="Wilson R."/>
            <person name="Chao H."/>
            <person name="Schneider V."/>
            <person name="Ventura M."/>
            <person name="Kronenberg Z."/>
            <person name="Murali S."/>
            <person name="Gordon D."/>
            <person name="Cantsilieris S."/>
            <person name="Munson K."/>
            <person name="Nelson B."/>
            <person name="Raja A."/>
            <person name="Underwood J."/>
            <person name="Diekhans M."/>
            <person name="Fiddes I."/>
            <person name="Haussler D."/>
            <person name="Eichler E."/>
        </authorList>
    </citation>
    <scope>NUCLEOTIDE SEQUENCE [LARGE SCALE GENOMIC DNA]</scope>
    <source>
        <strain evidence="8">Yerkes chimp pedigree #C0471</strain>
    </source>
</reference>
<dbReference type="InterPro" id="IPR029063">
    <property type="entry name" value="SAM-dependent_MTases_sf"/>
</dbReference>
<dbReference type="EMBL" id="NBAG03000318">
    <property type="protein sequence ID" value="PNI41371.1"/>
    <property type="molecule type" value="Genomic_DNA"/>
</dbReference>
<dbReference type="GO" id="GO:0032259">
    <property type="term" value="P:methylation"/>
    <property type="evidence" value="ECO:0007669"/>
    <property type="project" value="UniProtKB-KW"/>
</dbReference>
<dbReference type="Pfam" id="PF02636">
    <property type="entry name" value="Methyltransf_28"/>
    <property type="match status" value="1"/>
</dbReference>
<dbReference type="InterPro" id="IPR038375">
    <property type="entry name" value="NDUFAF7_sf"/>
</dbReference>
<dbReference type="InterPro" id="IPR003788">
    <property type="entry name" value="NDUFAF7"/>
</dbReference>
<evidence type="ECO:0000256" key="1">
    <source>
        <dbReference type="ARBA" id="ARBA00004173"/>
    </source>
</evidence>
<dbReference type="SUPFAM" id="SSF53335">
    <property type="entry name" value="S-adenosyl-L-methionine-dependent methyltransferases"/>
    <property type="match status" value="1"/>
</dbReference>
<sequence>MLRHLMYKIKSTGPITVAEYMKEVLTNPAKGYYVYRDMLGEKGDFITSPEISQIFGELLGIWFISEWMATGKSTAFQLVELGPGRGTLVGDILRVFTQLGSVLKNCDISVHLVEVSQKLSEIQALTLTEEKVPLERNAGSPVYMKGVTKSGIPISWYRDLHDVPKGYSFYLAHEFFDVLPVHKFQKTPQGWREVFVDIDPQVSDKLRFVLAPSATPAEAFIQHDETRDHVEVCPDAGVIIEELSQRIALTGGAALVADYGHDGTKTDT</sequence>
<dbReference type="Gene3D" id="3.40.50.12710">
    <property type="match status" value="1"/>
</dbReference>
<gene>
    <name evidence="8" type="ORF">CK820_G0033689</name>
</gene>
<dbReference type="EC" id="2.1.1.320" evidence="7"/>
<dbReference type="PANTHER" id="PTHR12049">
    <property type="entry name" value="PROTEIN ARGININE METHYLTRANSFERASE NDUFAF7, MITOCHONDRIAL"/>
    <property type="match status" value="1"/>
</dbReference>
<evidence type="ECO:0000256" key="5">
    <source>
        <dbReference type="ARBA" id="ARBA00023128"/>
    </source>
</evidence>
<dbReference type="AlphaFoldDB" id="A0A2J8L293"/>
<evidence type="ECO:0000313" key="8">
    <source>
        <dbReference type="EMBL" id="PNI41371.1"/>
    </source>
</evidence>